<reference evidence="15" key="1">
    <citation type="submission" date="2025-08" db="UniProtKB">
        <authorList>
            <consortium name="RefSeq"/>
        </authorList>
    </citation>
    <scope>IDENTIFICATION</scope>
</reference>
<evidence type="ECO:0000256" key="11">
    <source>
        <dbReference type="ARBA" id="ARBA00023303"/>
    </source>
</evidence>
<dbReference type="Pfam" id="PF00876">
    <property type="entry name" value="Innexin"/>
    <property type="match status" value="1"/>
</dbReference>
<keyword evidence="11 12" id="KW-0407">Ion channel</keyword>
<evidence type="ECO:0000256" key="12">
    <source>
        <dbReference type="RuleBase" id="RU010713"/>
    </source>
</evidence>
<dbReference type="GO" id="GO:0034220">
    <property type="term" value="P:monoatomic ion transmembrane transport"/>
    <property type="evidence" value="ECO:0007669"/>
    <property type="project" value="UniProtKB-KW"/>
</dbReference>
<keyword evidence="3 12" id="KW-0813">Transport</keyword>
<sequence>MKTVSCSGSSQRVPCQVRNKVEQVPRKNEQLNRRSTRSKTKSRDEARAMDVFRGLYFLSQVSRIKSDNFVSRLHVLTAALLLTFSITVTTRQTVGNPIDCVHTREIPVEVFNAYCWVHSTYIVTGAMLGVVGVNVAFPGVGPSLHQYPYRNSHHHQEQDDRVRMMKSLPKQIKYYQWVAFTLFFQVNDSQ</sequence>
<evidence type="ECO:0000256" key="9">
    <source>
        <dbReference type="ARBA" id="ARBA00023065"/>
    </source>
</evidence>
<evidence type="ECO:0000256" key="2">
    <source>
        <dbReference type="ARBA" id="ARBA00004651"/>
    </source>
</evidence>
<evidence type="ECO:0000256" key="10">
    <source>
        <dbReference type="ARBA" id="ARBA00023136"/>
    </source>
</evidence>
<keyword evidence="10" id="KW-0472">Membrane</keyword>
<accession>A0AAJ7C2F4</accession>
<dbReference type="PROSITE" id="PS51013">
    <property type="entry name" value="PANNEXIN"/>
    <property type="match status" value="1"/>
</dbReference>
<evidence type="ECO:0000256" key="8">
    <source>
        <dbReference type="ARBA" id="ARBA00022989"/>
    </source>
</evidence>
<feature type="region of interest" description="Disordered" evidence="13">
    <location>
        <begin position="22"/>
        <end position="45"/>
    </location>
</feature>
<keyword evidence="5" id="KW-0812">Transmembrane</keyword>
<evidence type="ECO:0000256" key="6">
    <source>
        <dbReference type="ARBA" id="ARBA00022868"/>
    </source>
</evidence>
<organism evidence="14 15">
    <name type="scientific">Cephus cinctus</name>
    <name type="common">Wheat stem sawfly</name>
    <dbReference type="NCBI Taxonomy" id="211228"/>
    <lineage>
        <taxon>Eukaryota</taxon>
        <taxon>Metazoa</taxon>
        <taxon>Ecdysozoa</taxon>
        <taxon>Arthropoda</taxon>
        <taxon>Hexapoda</taxon>
        <taxon>Insecta</taxon>
        <taxon>Pterygota</taxon>
        <taxon>Neoptera</taxon>
        <taxon>Endopterygota</taxon>
        <taxon>Hymenoptera</taxon>
        <taxon>Cephoidea</taxon>
        <taxon>Cephidae</taxon>
        <taxon>Cephus</taxon>
    </lineage>
</organism>
<evidence type="ECO:0000256" key="5">
    <source>
        <dbReference type="ARBA" id="ARBA00022692"/>
    </source>
</evidence>
<name>A0AAJ7C2F4_CEPCN</name>
<keyword evidence="8" id="KW-1133">Transmembrane helix</keyword>
<keyword evidence="6" id="KW-0303">Gap junction</keyword>
<proteinExistence type="inferred from homology"/>
<evidence type="ECO:0000256" key="13">
    <source>
        <dbReference type="SAM" id="MobiDB-lite"/>
    </source>
</evidence>
<dbReference type="PANTHER" id="PTHR11893:SF40">
    <property type="entry name" value="INNEXIN SHAKING-B"/>
    <property type="match status" value="1"/>
</dbReference>
<evidence type="ECO:0000256" key="4">
    <source>
        <dbReference type="ARBA" id="ARBA00022475"/>
    </source>
</evidence>
<comment type="similarity">
    <text evidence="12">Belongs to the pannexin family.</text>
</comment>
<evidence type="ECO:0000256" key="3">
    <source>
        <dbReference type="ARBA" id="ARBA00022448"/>
    </source>
</evidence>
<dbReference type="GeneID" id="107269742"/>
<dbReference type="KEGG" id="ccin:107269742"/>
<dbReference type="GO" id="GO:0005243">
    <property type="term" value="F:gap junction channel activity"/>
    <property type="evidence" value="ECO:0007669"/>
    <property type="project" value="TreeGrafter"/>
</dbReference>
<evidence type="ECO:0000256" key="1">
    <source>
        <dbReference type="ARBA" id="ARBA00004610"/>
    </source>
</evidence>
<dbReference type="GO" id="GO:0005921">
    <property type="term" value="C:gap junction"/>
    <property type="evidence" value="ECO:0007669"/>
    <property type="project" value="UniProtKB-SubCell"/>
</dbReference>
<protein>
    <recommendedName>
        <fullName evidence="12">Innexin</fullName>
    </recommendedName>
</protein>
<evidence type="ECO:0000256" key="7">
    <source>
        <dbReference type="ARBA" id="ARBA00022949"/>
    </source>
</evidence>
<keyword evidence="4" id="KW-1003">Cell membrane</keyword>
<dbReference type="PANTHER" id="PTHR11893">
    <property type="entry name" value="INNEXIN"/>
    <property type="match status" value="1"/>
</dbReference>
<comment type="function">
    <text evidence="12">Structural component of the gap junctions.</text>
</comment>
<dbReference type="GO" id="GO:0005886">
    <property type="term" value="C:plasma membrane"/>
    <property type="evidence" value="ECO:0007669"/>
    <property type="project" value="UniProtKB-SubCell"/>
</dbReference>
<dbReference type="InterPro" id="IPR000990">
    <property type="entry name" value="Innexin"/>
</dbReference>
<comment type="subcellular location">
    <subcellularLocation>
        <location evidence="1">Cell junction</location>
        <location evidence="1">Gap junction</location>
    </subcellularLocation>
    <subcellularLocation>
        <location evidence="2 12">Cell membrane</location>
        <topology evidence="2 12">Multi-pass membrane protein</topology>
    </subcellularLocation>
</comment>
<keyword evidence="9 12" id="KW-0406">Ion transport</keyword>
<keyword evidence="14" id="KW-1185">Reference proteome</keyword>
<evidence type="ECO:0000313" key="15">
    <source>
        <dbReference type="RefSeq" id="XP_015599430.1"/>
    </source>
</evidence>
<evidence type="ECO:0000313" key="14">
    <source>
        <dbReference type="Proteomes" id="UP000694920"/>
    </source>
</evidence>
<keyword evidence="7" id="KW-0965">Cell junction</keyword>
<dbReference type="RefSeq" id="XP_015599430.1">
    <property type="nucleotide sequence ID" value="XM_015743944.2"/>
</dbReference>
<dbReference type="Proteomes" id="UP000694920">
    <property type="component" value="Unplaced"/>
</dbReference>
<dbReference type="AlphaFoldDB" id="A0AAJ7C2F4"/>
<feature type="compositionally biased region" description="Basic and acidic residues" evidence="13">
    <location>
        <begin position="22"/>
        <end position="32"/>
    </location>
</feature>
<gene>
    <name evidence="15" type="primary">LOC107269742</name>
    <name evidence="12" type="synonym">inx</name>
</gene>